<protein>
    <submittedName>
        <fullName evidence="1">DUF4138 domain-containing protein</fullName>
    </submittedName>
</protein>
<dbReference type="EMBL" id="QXML01000017">
    <property type="protein sequence ID" value="RIW12114.1"/>
    <property type="molecule type" value="Genomic_DNA"/>
</dbReference>
<dbReference type="InterPro" id="IPR022298">
    <property type="entry name" value="Conjug_transposon_TraN"/>
</dbReference>
<dbReference type="OrthoDB" id="1038500at2"/>
<comment type="caution">
    <text evidence="1">The sequence shown here is derived from an EMBL/GenBank/DDBJ whole genome shotgun (WGS) entry which is preliminary data.</text>
</comment>
<dbReference type="Pfam" id="PF13595">
    <property type="entry name" value="DUF4138"/>
    <property type="match status" value="1"/>
</dbReference>
<keyword evidence="2" id="KW-1185">Reference proteome</keyword>
<dbReference type="AlphaFoldDB" id="A0A418PMA3"/>
<sequence>MKSPLVTLCFLFCLAQLGFSQSIQVSWDKTTVLIFDSPIQSVDRGNRFLLSEQDQKALNILKLKAGTKELPETNLHVLTEDGDLHVFDVFYAERPEVTTLDFRKQPEGKKAIANYNFDREDFRELAEYLGNEPSKVIRKHSRYEVYFWLKGIYFQEGLLFFDLGARNNSSIPMELVGPEARILDTKSSEQGSSREQVLTSWMDFRLDHPVLKSGENRSLLMAFPAFTISNRKRLIFYLKEKNGDRELELSLKGNKILKAIPLPMFHTKPTIANGSGEL</sequence>
<proteinExistence type="predicted"/>
<evidence type="ECO:0000313" key="1">
    <source>
        <dbReference type="EMBL" id="RIW12114.1"/>
    </source>
</evidence>
<dbReference type="RefSeq" id="WP_119479628.1">
    <property type="nucleotide sequence ID" value="NZ_QXML01000017.1"/>
</dbReference>
<accession>A0A418PMA3</accession>
<evidence type="ECO:0000313" key="2">
    <source>
        <dbReference type="Proteomes" id="UP000283522"/>
    </source>
</evidence>
<organism evidence="1 2">
    <name type="scientific">Algoriphagus lacus</name>
    <dbReference type="NCBI Taxonomy" id="2056311"/>
    <lineage>
        <taxon>Bacteria</taxon>
        <taxon>Pseudomonadati</taxon>
        <taxon>Bacteroidota</taxon>
        <taxon>Cytophagia</taxon>
        <taxon>Cytophagales</taxon>
        <taxon>Cyclobacteriaceae</taxon>
        <taxon>Algoriphagus</taxon>
    </lineage>
</organism>
<gene>
    <name evidence="1" type="ORF">D0X99_19870</name>
</gene>
<dbReference type="Proteomes" id="UP000283522">
    <property type="component" value="Unassembled WGS sequence"/>
</dbReference>
<reference evidence="1 2" key="1">
    <citation type="submission" date="2018-09" db="EMBL/GenBank/DDBJ databases">
        <authorList>
            <person name="Wang X."/>
            <person name="Du Z."/>
        </authorList>
    </citation>
    <scope>NUCLEOTIDE SEQUENCE [LARGE SCALE GENOMIC DNA]</scope>
    <source>
        <strain evidence="1 2">N3</strain>
    </source>
</reference>
<name>A0A418PMA3_9BACT</name>